<accession>A0A199V605</accession>
<organism evidence="3 4">
    <name type="scientific">Ananas comosus</name>
    <name type="common">Pineapple</name>
    <name type="synonym">Ananas ananas</name>
    <dbReference type="NCBI Taxonomy" id="4615"/>
    <lineage>
        <taxon>Eukaryota</taxon>
        <taxon>Viridiplantae</taxon>
        <taxon>Streptophyta</taxon>
        <taxon>Embryophyta</taxon>
        <taxon>Tracheophyta</taxon>
        <taxon>Spermatophyta</taxon>
        <taxon>Magnoliopsida</taxon>
        <taxon>Liliopsida</taxon>
        <taxon>Poales</taxon>
        <taxon>Bromeliaceae</taxon>
        <taxon>Bromelioideae</taxon>
        <taxon>Ananas</taxon>
    </lineage>
</organism>
<reference evidence="3 4" key="1">
    <citation type="journal article" date="2016" name="DNA Res.">
        <title>The draft genome of MD-2 pineapple using hybrid error correction of long reads.</title>
        <authorList>
            <person name="Redwan R.M."/>
            <person name="Saidin A."/>
            <person name="Kumar S.V."/>
        </authorList>
    </citation>
    <scope>NUCLEOTIDE SEQUENCE [LARGE SCALE GENOMIC DNA]</scope>
    <source>
        <strain evidence="4">cv. MD2</strain>
        <tissue evidence="3">Leaf</tissue>
    </source>
</reference>
<sequence length="403" mass="44832">MGDVILGMPGRWAENNREKSDHYTTKIGGFPDWPIKDADIKLDLVQCKLCGGKLCLIAQASFIYAPVLTPKSSIEDRVIYVLGCPLPECGSNPQSWRALRVQKCQDETQISGSSPKAMPLEEECAPAKELNGTSEGHLSTDCTEENDDEGDSDLDLEDLARALAEAATLASQSKKQNGSKRPNSTAKGPAVKQRVDNANMPCTFQLREYATNTYPLKVMFDFSFLDAVLPCFYVYPEKELYAGKSNPVSVGDSAISIKENQSNTSDHEDEEKWEGENYEYDRALGADRTYLKFKKQLDAYPEQCFRYSYGGNPLLATPNLPKPETCKLCGSLRHYEFQLMPPLLYFLHQAADDSSVCSPDEWTWMTLIIYTCSKSCCPSLCAEKPGGCCWGVSEEEIIIQDDS</sequence>
<feature type="compositionally biased region" description="Polar residues" evidence="1">
    <location>
        <begin position="172"/>
        <end position="186"/>
    </location>
</feature>
<protein>
    <submittedName>
        <fullName evidence="3">Programmed cell death protein 2-like</fullName>
    </submittedName>
</protein>
<feature type="compositionally biased region" description="Acidic residues" evidence="1">
    <location>
        <begin position="142"/>
        <end position="153"/>
    </location>
</feature>
<dbReference type="STRING" id="4615.A0A199V605"/>
<dbReference type="AlphaFoldDB" id="A0A199V605"/>
<dbReference type="GO" id="GO:0005737">
    <property type="term" value="C:cytoplasm"/>
    <property type="evidence" value="ECO:0007669"/>
    <property type="project" value="InterPro"/>
</dbReference>
<dbReference type="Proteomes" id="UP000092600">
    <property type="component" value="Unassembled WGS sequence"/>
</dbReference>
<comment type="caution">
    <text evidence="3">The sequence shown here is derived from an EMBL/GenBank/DDBJ whole genome shotgun (WGS) entry which is preliminary data.</text>
</comment>
<dbReference type="PANTHER" id="PTHR47762:SF2">
    <property type="entry name" value="OS04G0640800 PROTEIN"/>
    <property type="match status" value="1"/>
</dbReference>
<dbReference type="EMBL" id="LSRQ01003110">
    <property type="protein sequence ID" value="OAY72433.1"/>
    <property type="molecule type" value="Genomic_DNA"/>
</dbReference>
<feature type="compositionally biased region" description="Polar residues" evidence="1">
    <location>
        <begin position="131"/>
        <end position="141"/>
    </location>
</feature>
<dbReference type="PANTHER" id="PTHR47762">
    <property type="entry name" value="OSJNBB0079B02.4 PROTEIN"/>
    <property type="match status" value="1"/>
</dbReference>
<name>A0A199V605_ANACO</name>
<proteinExistence type="predicted"/>
<feature type="domain" description="Programmed cell death protein 2 C-terminal" evidence="2">
    <location>
        <begin position="287"/>
        <end position="400"/>
    </location>
</feature>
<evidence type="ECO:0000259" key="2">
    <source>
        <dbReference type="Pfam" id="PF04194"/>
    </source>
</evidence>
<dbReference type="InterPro" id="IPR007320">
    <property type="entry name" value="PDCD2_C"/>
</dbReference>
<evidence type="ECO:0000256" key="1">
    <source>
        <dbReference type="SAM" id="MobiDB-lite"/>
    </source>
</evidence>
<dbReference type="Pfam" id="PF04194">
    <property type="entry name" value="PDCD2_C"/>
    <property type="match status" value="1"/>
</dbReference>
<evidence type="ECO:0000313" key="3">
    <source>
        <dbReference type="EMBL" id="OAY72433.1"/>
    </source>
</evidence>
<feature type="region of interest" description="Disordered" evidence="1">
    <location>
        <begin position="167"/>
        <end position="194"/>
    </location>
</feature>
<feature type="region of interest" description="Disordered" evidence="1">
    <location>
        <begin position="110"/>
        <end position="153"/>
    </location>
</feature>
<evidence type="ECO:0000313" key="4">
    <source>
        <dbReference type="Proteomes" id="UP000092600"/>
    </source>
</evidence>
<gene>
    <name evidence="3" type="ORF">ACMD2_03942</name>
</gene>